<dbReference type="GO" id="GO:0006611">
    <property type="term" value="P:protein export from nucleus"/>
    <property type="evidence" value="ECO:0007669"/>
    <property type="project" value="InterPro"/>
</dbReference>
<protein>
    <submittedName>
        <fullName evidence="4">Exportin-5 domain-containing protein</fullName>
    </submittedName>
</protein>
<dbReference type="InterPro" id="IPR045065">
    <property type="entry name" value="XPO1/5"/>
</dbReference>
<gene>
    <name evidence="2" type="ORF">SBAD_LOCUS4534</name>
</gene>
<organism evidence="4">
    <name type="scientific">Soboliphyme baturini</name>
    <dbReference type="NCBI Taxonomy" id="241478"/>
    <lineage>
        <taxon>Eukaryota</taxon>
        <taxon>Metazoa</taxon>
        <taxon>Ecdysozoa</taxon>
        <taxon>Nematoda</taxon>
        <taxon>Enoplea</taxon>
        <taxon>Dorylaimia</taxon>
        <taxon>Dioctophymatida</taxon>
        <taxon>Dioctophymatoidea</taxon>
        <taxon>Soboliphymatidae</taxon>
        <taxon>Soboliphyme</taxon>
    </lineage>
</organism>
<reference evidence="2 3" key="2">
    <citation type="submission" date="2018-11" db="EMBL/GenBank/DDBJ databases">
        <authorList>
            <consortium name="Pathogen Informatics"/>
        </authorList>
    </citation>
    <scope>NUCLEOTIDE SEQUENCE [LARGE SCALE GENOMIC DNA]</scope>
</reference>
<dbReference type="GO" id="GO:0006405">
    <property type="term" value="P:RNA export from nucleus"/>
    <property type="evidence" value="ECO:0007669"/>
    <property type="project" value="TreeGrafter"/>
</dbReference>
<evidence type="ECO:0000313" key="4">
    <source>
        <dbReference type="WBParaSite" id="SBAD_0000472601-mRNA-1"/>
    </source>
</evidence>
<dbReference type="InterPro" id="IPR045478">
    <property type="entry name" value="Exportin-5_C"/>
</dbReference>
<dbReference type="GO" id="GO:0003723">
    <property type="term" value="F:RNA binding"/>
    <property type="evidence" value="ECO:0007669"/>
    <property type="project" value="TreeGrafter"/>
</dbReference>
<evidence type="ECO:0000259" key="1">
    <source>
        <dbReference type="Pfam" id="PF19273"/>
    </source>
</evidence>
<dbReference type="PANTHER" id="PTHR11223:SF3">
    <property type="entry name" value="EXPORTIN-5"/>
    <property type="match status" value="1"/>
</dbReference>
<accession>A0A183ILN8</accession>
<dbReference type="OrthoDB" id="2215036at2759"/>
<dbReference type="Proteomes" id="UP000270296">
    <property type="component" value="Unassembled WGS sequence"/>
</dbReference>
<sequence length="686" mass="77276">MTKAVDVLNYIVTLNEVQMLFEILPSLMQKIGLPSQSDTQNSKYSQMDYDDDEQFLADLIRFRDNCNVMVRQIFVGHPQKVFRFVVRWMDEKVFCDVTAVRETKDENTLRLIVGVLNSVSKTPMQDDPDFAKFIVKYFGLACSSLEVIKDEAIINSRLSLISYMFPFAKYLANEDFARYLRTIIQVSIGPEFANTCRNHSMFLLVKVSVEFPELLIAYRSDLQREFMNVSSQLSHRQMCYVAEILVALSSYADDFDSMERLIEQMSLPAKNYFNSPEIIRCLNGIYQSSCVNILHSAYNGSQVLDIPKGERFAIMAIIRPIDIRLGMNEMALNRTDSDKMFPRLTVAQHIQGFLSDISDNLQTLLGCCISKFSSQFYTLPYSSIYLSESLLPTLATVPSQFIGQVLPALSLLLSHCYQRLSARWQYVDERESAGEEPESVEASKQSIFVEHMATILTRELITCLRKALLADEAIASAQKLNAARCSTASLNIETAVVDEIMSDPDACDPTSPGTASPNGVAPTAASADLLSELGKRMCEPQAECHVPLILLLFHCLVWGDSVSAVAALPLCKVVMSRLNSFGLLDEAAVLHLFKCVLSGLGRHGQHQYVSMMVTELSRYLYETLVSSYPKIREELRALPEFCEQDLEKYEYRAFSSKFKAFKSNRVKRELYRKVVKGALGSQAAGN</sequence>
<dbReference type="GO" id="GO:0042565">
    <property type="term" value="C:RNA nuclear export complex"/>
    <property type="evidence" value="ECO:0007669"/>
    <property type="project" value="TreeGrafter"/>
</dbReference>
<dbReference type="PANTHER" id="PTHR11223">
    <property type="entry name" value="EXPORTIN 1/5"/>
    <property type="match status" value="1"/>
</dbReference>
<reference evidence="4" key="1">
    <citation type="submission" date="2016-06" db="UniProtKB">
        <authorList>
            <consortium name="WormBaseParasite"/>
        </authorList>
    </citation>
    <scope>IDENTIFICATION</scope>
</reference>
<dbReference type="GO" id="GO:0005049">
    <property type="term" value="F:nuclear export signal receptor activity"/>
    <property type="evidence" value="ECO:0007669"/>
    <property type="project" value="InterPro"/>
</dbReference>
<dbReference type="EMBL" id="UZAM01008383">
    <property type="protein sequence ID" value="VDP04681.1"/>
    <property type="molecule type" value="Genomic_DNA"/>
</dbReference>
<dbReference type="GO" id="GO:0005634">
    <property type="term" value="C:nucleus"/>
    <property type="evidence" value="ECO:0007669"/>
    <property type="project" value="TreeGrafter"/>
</dbReference>
<keyword evidence="3" id="KW-1185">Reference proteome</keyword>
<dbReference type="AlphaFoldDB" id="A0A183ILN8"/>
<name>A0A183ILN8_9BILA</name>
<dbReference type="GO" id="GO:0005737">
    <property type="term" value="C:cytoplasm"/>
    <property type="evidence" value="ECO:0007669"/>
    <property type="project" value="TreeGrafter"/>
</dbReference>
<evidence type="ECO:0000313" key="3">
    <source>
        <dbReference type="Proteomes" id="UP000270296"/>
    </source>
</evidence>
<dbReference type="Pfam" id="PF19273">
    <property type="entry name" value="Exportin-5"/>
    <property type="match status" value="1"/>
</dbReference>
<proteinExistence type="predicted"/>
<dbReference type="Gene3D" id="1.25.10.10">
    <property type="entry name" value="Leucine-rich Repeat Variant"/>
    <property type="match status" value="2"/>
</dbReference>
<feature type="domain" description="Exportin-5 C-terminal" evidence="1">
    <location>
        <begin position="398"/>
        <end position="680"/>
    </location>
</feature>
<evidence type="ECO:0000313" key="2">
    <source>
        <dbReference type="EMBL" id="VDP04681.1"/>
    </source>
</evidence>
<dbReference type="InterPro" id="IPR011989">
    <property type="entry name" value="ARM-like"/>
</dbReference>
<dbReference type="WBParaSite" id="SBAD_0000472601-mRNA-1">
    <property type="protein sequence ID" value="SBAD_0000472601-mRNA-1"/>
    <property type="gene ID" value="SBAD_0000472601"/>
</dbReference>